<dbReference type="PANTHER" id="PTHR33048:SF57">
    <property type="entry name" value="INTEGRAL MEMBRANE PROTEIN-RELATED"/>
    <property type="match status" value="1"/>
</dbReference>
<keyword evidence="4 6" id="KW-0472">Membrane</keyword>
<feature type="transmembrane region" description="Helical" evidence="6">
    <location>
        <begin position="101"/>
        <end position="121"/>
    </location>
</feature>
<evidence type="ECO:0000256" key="2">
    <source>
        <dbReference type="ARBA" id="ARBA00022692"/>
    </source>
</evidence>
<feature type="transmembrane region" description="Helical" evidence="6">
    <location>
        <begin position="247"/>
        <end position="267"/>
    </location>
</feature>
<dbReference type="GO" id="GO:0016020">
    <property type="term" value="C:membrane"/>
    <property type="evidence" value="ECO:0007669"/>
    <property type="project" value="UniProtKB-SubCell"/>
</dbReference>
<feature type="transmembrane region" description="Helical" evidence="6">
    <location>
        <begin position="47"/>
        <end position="66"/>
    </location>
</feature>
<keyword evidence="3 6" id="KW-1133">Transmembrane helix</keyword>
<gene>
    <name evidence="8" type="ORF">IMSHALPRED_009003</name>
</gene>
<keyword evidence="2 6" id="KW-0812">Transmembrane</keyword>
<evidence type="ECO:0000256" key="3">
    <source>
        <dbReference type="ARBA" id="ARBA00022989"/>
    </source>
</evidence>
<feature type="domain" description="Rhodopsin" evidence="7">
    <location>
        <begin position="35"/>
        <end position="272"/>
    </location>
</feature>
<dbReference type="Proteomes" id="UP000664534">
    <property type="component" value="Unassembled WGS sequence"/>
</dbReference>
<feature type="transmembrane region" description="Helical" evidence="6">
    <location>
        <begin position="177"/>
        <end position="199"/>
    </location>
</feature>
<feature type="transmembrane region" description="Helical" evidence="6">
    <location>
        <begin position="211"/>
        <end position="235"/>
    </location>
</feature>
<dbReference type="Pfam" id="PF20684">
    <property type="entry name" value="Fung_rhodopsin"/>
    <property type="match status" value="1"/>
</dbReference>
<dbReference type="InterPro" id="IPR052337">
    <property type="entry name" value="SAT4-like"/>
</dbReference>
<evidence type="ECO:0000256" key="1">
    <source>
        <dbReference type="ARBA" id="ARBA00004141"/>
    </source>
</evidence>
<evidence type="ECO:0000256" key="5">
    <source>
        <dbReference type="ARBA" id="ARBA00038359"/>
    </source>
</evidence>
<evidence type="ECO:0000256" key="4">
    <source>
        <dbReference type="ARBA" id="ARBA00023136"/>
    </source>
</evidence>
<evidence type="ECO:0000256" key="6">
    <source>
        <dbReference type="SAM" id="Phobius"/>
    </source>
</evidence>
<comment type="caution">
    <text evidence="8">The sequence shown here is derived from an EMBL/GenBank/DDBJ whole genome shotgun (WGS) entry which is preliminary data.</text>
</comment>
<reference evidence="8" key="1">
    <citation type="submission" date="2021-03" db="EMBL/GenBank/DDBJ databases">
        <authorList>
            <person name="Tagirdzhanova G."/>
        </authorList>
    </citation>
    <scope>NUCLEOTIDE SEQUENCE</scope>
</reference>
<evidence type="ECO:0000313" key="9">
    <source>
        <dbReference type="Proteomes" id="UP000664534"/>
    </source>
</evidence>
<proteinExistence type="inferred from homology"/>
<protein>
    <recommendedName>
        <fullName evidence="7">Rhodopsin domain-containing protein</fullName>
    </recommendedName>
</protein>
<sequence>MYSRGLSPSHGDAIGVILVVITNVFLGLTTFAVSIRLWSRKIQRNGLFLNDYAAILAWVFAATLVITSNIETIHDGQGKHMGSVSLKNIPEILKTYIVADLVWAAANTSIRISIVHFYVTIFRPNKAFLTAAYIVTVLVLAFCVAIFVSDFLTCRPLSKAWDLLQPGTCENPVKSSIALSSCNIATDLIIVLLPMPMVWGLHMATRRKIELTVIFALGFTVCIITTIRLILSAQLKLDDYTYDISRIAIVTILEPLLGITIACLPLFPPAIKKLTARKSESETRNVFPSSITARLRLKKSQSSALQGFDDSFPLTDLEAKGTINHITGPSGESDYLSEGYGHFAGIRIPPQSSIMVEQDWEVRSDGARHLEEKL</sequence>
<dbReference type="PANTHER" id="PTHR33048">
    <property type="entry name" value="PTH11-LIKE INTEGRAL MEMBRANE PROTEIN (AFU_ORTHOLOGUE AFUA_5G11245)"/>
    <property type="match status" value="1"/>
</dbReference>
<comment type="subcellular location">
    <subcellularLocation>
        <location evidence="1">Membrane</location>
        <topology evidence="1">Multi-pass membrane protein</topology>
    </subcellularLocation>
</comment>
<name>A0A8H3IUI9_9LECA</name>
<evidence type="ECO:0000313" key="8">
    <source>
        <dbReference type="EMBL" id="CAF9932843.1"/>
    </source>
</evidence>
<feature type="transmembrane region" description="Helical" evidence="6">
    <location>
        <begin position="13"/>
        <end position="35"/>
    </location>
</feature>
<keyword evidence="9" id="KW-1185">Reference proteome</keyword>
<evidence type="ECO:0000259" key="7">
    <source>
        <dbReference type="Pfam" id="PF20684"/>
    </source>
</evidence>
<accession>A0A8H3IUI9</accession>
<dbReference type="AlphaFoldDB" id="A0A8H3IUI9"/>
<dbReference type="InterPro" id="IPR049326">
    <property type="entry name" value="Rhodopsin_dom_fungi"/>
</dbReference>
<feature type="transmembrane region" description="Helical" evidence="6">
    <location>
        <begin position="128"/>
        <end position="148"/>
    </location>
</feature>
<comment type="similarity">
    <text evidence="5">Belongs to the SAT4 family.</text>
</comment>
<dbReference type="OrthoDB" id="5273647at2759"/>
<organism evidence="8 9">
    <name type="scientific">Imshaugia aleurites</name>
    <dbReference type="NCBI Taxonomy" id="172621"/>
    <lineage>
        <taxon>Eukaryota</taxon>
        <taxon>Fungi</taxon>
        <taxon>Dikarya</taxon>
        <taxon>Ascomycota</taxon>
        <taxon>Pezizomycotina</taxon>
        <taxon>Lecanoromycetes</taxon>
        <taxon>OSLEUM clade</taxon>
        <taxon>Lecanoromycetidae</taxon>
        <taxon>Lecanorales</taxon>
        <taxon>Lecanorineae</taxon>
        <taxon>Parmeliaceae</taxon>
        <taxon>Imshaugia</taxon>
    </lineage>
</organism>
<dbReference type="EMBL" id="CAJPDT010000067">
    <property type="protein sequence ID" value="CAF9932843.1"/>
    <property type="molecule type" value="Genomic_DNA"/>
</dbReference>